<accession>A0AAE3I503</accession>
<feature type="transmembrane region" description="Helical" evidence="1">
    <location>
        <begin position="68"/>
        <end position="89"/>
    </location>
</feature>
<proteinExistence type="predicted"/>
<keyword evidence="1" id="KW-0472">Membrane</keyword>
<sequence length="140" mass="15321">MFTVFNMRSGNLTIQGLTLRGTLDVRAGMRVTAVLSVPDQWATLVAWRFEHSGKEVWMRTMSPTVATTWLIVATLISVLTGAAVILAALDSRQPAVGIGLGFFSLALFAWNAFSDWYNTRAIAVLLRAVPNAPHDPHNSH</sequence>
<organism evidence="2 3">
    <name type="scientific">Ralstonia mojiangensis</name>
    <dbReference type="NCBI Taxonomy" id="2953895"/>
    <lineage>
        <taxon>Bacteria</taxon>
        <taxon>Pseudomonadati</taxon>
        <taxon>Pseudomonadota</taxon>
        <taxon>Betaproteobacteria</taxon>
        <taxon>Burkholderiales</taxon>
        <taxon>Burkholderiaceae</taxon>
        <taxon>Ralstonia</taxon>
    </lineage>
</organism>
<protein>
    <recommendedName>
        <fullName evidence="4">Transmembrane protein</fullName>
    </recommendedName>
</protein>
<gene>
    <name evidence="2" type="ORF">N5I87_12175</name>
</gene>
<name>A0AAE3I503_9RALS</name>
<evidence type="ECO:0000256" key="1">
    <source>
        <dbReference type="SAM" id="Phobius"/>
    </source>
</evidence>
<reference evidence="2" key="2">
    <citation type="submission" date="2023-02" db="EMBL/GenBank/DDBJ databases">
        <authorList>
            <person name="Lu C.-H."/>
        </authorList>
    </citation>
    <scope>NUCLEOTIDE SEQUENCE</scope>
    <source>
        <strain evidence="2">22TCCZM01-4</strain>
    </source>
</reference>
<keyword evidence="1" id="KW-0812">Transmembrane</keyword>
<reference evidence="2" key="1">
    <citation type="journal article" date="2023" name="Front. Microbiol.">
        <title>Ralstonia chuxiongensis sp. nov., Ralstonia mojiangensis sp. nov., and Ralstonia soli sp. nov., isolated from tobacco fields, are three novel species in the family Burkholderiaceae.</title>
        <authorList>
            <person name="Lu C.H."/>
            <person name="Zhang Y.Y."/>
            <person name="Jiang N."/>
            <person name="Chen W."/>
            <person name="Shao X."/>
            <person name="Zhao Z.M."/>
            <person name="Lu W.L."/>
            <person name="Hu X."/>
            <person name="Xi Y.X."/>
            <person name="Zou S.Y."/>
            <person name="Wei Q.J."/>
            <person name="Lin Z.L."/>
            <person name="Gong L."/>
            <person name="Gai X.T."/>
            <person name="Zhang L.Q."/>
            <person name="Li J.Y."/>
            <person name="Jin Y."/>
            <person name="Xia Z.Y."/>
        </authorList>
    </citation>
    <scope>NUCLEOTIDE SEQUENCE</scope>
    <source>
        <strain evidence="2">22TCCZM01-4</strain>
    </source>
</reference>
<dbReference type="Proteomes" id="UP001164374">
    <property type="component" value="Unassembled WGS sequence"/>
</dbReference>
<dbReference type="RefSeq" id="WP_260799698.1">
    <property type="nucleotide sequence ID" value="NZ_JAOCQJ010000003.1"/>
</dbReference>
<keyword evidence="1" id="KW-1133">Transmembrane helix</keyword>
<evidence type="ECO:0000313" key="3">
    <source>
        <dbReference type="Proteomes" id="UP001164374"/>
    </source>
</evidence>
<dbReference type="AlphaFoldDB" id="A0AAE3I503"/>
<comment type="caution">
    <text evidence="2">The sequence shown here is derived from an EMBL/GenBank/DDBJ whole genome shotgun (WGS) entry which is preliminary data.</text>
</comment>
<feature type="transmembrane region" description="Helical" evidence="1">
    <location>
        <begin position="95"/>
        <end position="113"/>
    </location>
</feature>
<evidence type="ECO:0000313" key="2">
    <source>
        <dbReference type="EMBL" id="MCT7316762.1"/>
    </source>
</evidence>
<dbReference type="EMBL" id="JAOCQJ010000003">
    <property type="protein sequence ID" value="MCT7316762.1"/>
    <property type="molecule type" value="Genomic_DNA"/>
</dbReference>
<evidence type="ECO:0008006" key="4">
    <source>
        <dbReference type="Google" id="ProtNLM"/>
    </source>
</evidence>